<gene>
    <name evidence="2" type="ORF">T4D_5167</name>
    <name evidence="1" type="ORF">T4D_99</name>
</gene>
<evidence type="ECO:0000313" key="2">
    <source>
        <dbReference type="EMBL" id="KRY91705.1"/>
    </source>
</evidence>
<protein>
    <submittedName>
        <fullName evidence="2">Uncharacterized protein</fullName>
    </submittedName>
</protein>
<dbReference type="Proteomes" id="UP000054995">
    <property type="component" value="Unassembled WGS sequence"/>
</dbReference>
<name>A0A0V1G0F4_TRIPS</name>
<dbReference type="EMBL" id="JYDT01000011">
    <property type="protein sequence ID" value="KRY91705.1"/>
    <property type="molecule type" value="Genomic_DNA"/>
</dbReference>
<comment type="caution">
    <text evidence="2">The sequence shown here is derived from an EMBL/GenBank/DDBJ whole genome shotgun (WGS) entry which is preliminary data.</text>
</comment>
<reference evidence="2 3" key="1">
    <citation type="submission" date="2015-01" db="EMBL/GenBank/DDBJ databases">
        <title>Evolution of Trichinella species and genotypes.</title>
        <authorList>
            <person name="Korhonen P.K."/>
            <person name="Edoardo P."/>
            <person name="Giuseppe L.R."/>
            <person name="Gasser R.B."/>
        </authorList>
    </citation>
    <scope>NUCLEOTIDE SEQUENCE [LARGE SCALE GENOMIC DNA]</scope>
    <source>
        <strain evidence="2">ISS470</strain>
    </source>
</reference>
<evidence type="ECO:0000313" key="3">
    <source>
        <dbReference type="Proteomes" id="UP000054995"/>
    </source>
</evidence>
<accession>A0A0V1G0F4</accession>
<dbReference type="EMBL" id="JYDT01000142">
    <property type="protein sequence ID" value="KRY83397.1"/>
    <property type="molecule type" value="Genomic_DNA"/>
</dbReference>
<keyword evidence="3" id="KW-1185">Reference proteome</keyword>
<proteinExistence type="predicted"/>
<organism evidence="2 3">
    <name type="scientific">Trichinella pseudospiralis</name>
    <name type="common">Parasitic roundworm</name>
    <dbReference type="NCBI Taxonomy" id="6337"/>
    <lineage>
        <taxon>Eukaryota</taxon>
        <taxon>Metazoa</taxon>
        <taxon>Ecdysozoa</taxon>
        <taxon>Nematoda</taxon>
        <taxon>Enoplea</taxon>
        <taxon>Dorylaimia</taxon>
        <taxon>Trichinellida</taxon>
        <taxon>Trichinellidae</taxon>
        <taxon>Trichinella</taxon>
    </lineage>
</organism>
<sequence>MFETKILKETRVRGLMIIRVKFSPPHATGRLMLASSNEGCFSTKLNDKYCAAAWNERLCDNGRAG</sequence>
<dbReference type="AlphaFoldDB" id="A0A0V1G0F4"/>
<evidence type="ECO:0000313" key="1">
    <source>
        <dbReference type="EMBL" id="KRY83397.1"/>
    </source>
</evidence>